<dbReference type="GeneID" id="86062547"/>
<evidence type="ECO:0000313" key="4">
    <source>
        <dbReference type="Proteomes" id="UP000248057"/>
    </source>
</evidence>
<dbReference type="Proteomes" id="UP000248057">
    <property type="component" value="Unassembled WGS sequence"/>
</dbReference>
<accession>A0A2V3Y683</accession>
<evidence type="ECO:0000256" key="1">
    <source>
        <dbReference type="SAM" id="Phobius"/>
    </source>
</evidence>
<keyword evidence="1" id="KW-0472">Membrane</keyword>
<dbReference type="AlphaFoldDB" id="A0A2V3Y683"/>
<feature type="domain" description="Zinc-ribbon" evidence="2">
    <location>
        <begin position="68"/>
        <end position="87"/>
    </location>
</feature>
<dbReference type="RefSeq" id="WP_110323866.1">
    <property type="nucleotide sequence ID" value="NZ_QJKD01000008.1"/>
</dbReference>
<keyword evidence="4" id="KW-1185">Reference proteome</keyword>
<organism evidence="3 4">
    <name type="scientific">Hungatella effluvii</name>
    <dbReference type="NCBI Taxonomy" id="1096246"/>
    <lineage>
        <taxon>Bacteria</taxon>
        <taxon>Bacillati</taxon>
        <taxon>Bacillota</taxon>
        <taxon>Clostridia</taxon>
        <taxon>Lachnospirales</taxon>
        <taxon>Lachnospiraceae</taxon>
        <taxon>Hungatella</taxon>
    </lineage>
</organism>
<proteinExistence type="predicted"/>
<name>A0A2V3Y683_9FIRM</name>
<feature type="transmembrane region" description="Helical" evidence="1">
    <location>
        <begin position="12"/>
        <end position="33"/>
    </location>
</feature>
<evidence type="ECO:0000259" key="2">
    <source>
        <dbReference type="Pfam" id="PF13240"/>
    </source>
</evidence>
<evidence type="ECO:0000313" key="3">
    <source>
        <dbReference type="EMBL" id="PXX52059.1"/>
    </source>
</evidence>
<dbReference type="EMBL" id="QJKD01000008">
    <property type="protein sequence ID" value="PXX52059.1"/>
    <property type="molecule type" value="Genomic_DNA"/>
</dbReference>
<protein>
    <recommendedName>
        <fullName evidence="2">Zinc-ribbon domain-containing protein</fullName>
    </recommendedName>
</protein>
<dbReference type="Pfam" id="PF13240">
    <property type="entry name" value="Zn_Ribbon_1"/>
    <property type="match status" value="1"/>
</dbReference>
<dbReference type="InterPro" id="IPR026870">
    <property type="entry name" value="Zinc_ribbon_dom"/>
</dbReference>
<keyword evidence="1" id="KW-0812">Transmembrane</keyword>
<gene>
    <name evidence="3" type="ORF">DFR60_108144</name>
</gene>
<sequence>MNKRNIDVIYDEAMHCGILNLICLPVMAGFWFWQKKKCPVVILLMIQTALQLKTISKIFVNYRPDRRCPLCEAVIPEDSNFCPSCGYIVHKDLWGTEDMVEFNEAEKWDVKDHEIDAVFRRIEEEVIDGIA</sequence>
<keyword evidence="1" id="KW-1133">Transmembrane helix</keyword>
<comment type="caution">
    <text evidence="3">The sequence shown here is derived from an EMBL/GenBank/DDBJ whole genome shotgun (WGS) entry which is preliminary data.</text>
</comment>
<reference evidence="3 4" key="1">
    <citation type="submission" date="2018-05" db="EMBL/GenBank/DDBJ databases">
        <title>Genomic Encyclopedia of Type Strains, Phase IV (KMG-IV): sequencing the most valuable type-strain genomes for metagenomic binning, comparative biology and taxonomic classification.</title>
        <authorList>
            <person name="Goeker M."/>
        </authorList>
    </citation>
    <scope>NUCLEOTIDE SEQUENCE [LARGE SCALE GENOMIC DNA]</scope>
    <source>
        <strain evidence="3 4">DSM 24995</strain>
    </source>
</reference>